<dbReference type="EMBL" id="DYVY01000064">
    <property type="protein sequence ID" value="HJF93954.1"/>
    <property type="molecule type" value="Genomic_DNA"/>
</dbReference>
<feature type="transmembrane region" description="Helical" evidence="1">
    <location>
        <begin position="66"/>
        <end position="85"/>
    </location>
</feature>
<feature type="transmembrane region" description="Helical" evidence="1">
    <location>
        <begin position="356"/>
        <end position="381"/>
    </location>
</feature>
<feature type="transmembrane region" description="Helical" evidence="1">
    <location>
        <begin position="324"/>
        <end position="344"/>
    </location>
</feature>
<dbReference type="InterPro" id="IPR010540">
    <property type="entry name" value="CmpB_TMEM229"/>
</dbReference>
<feature type="transmembrane region" description="Helical" evidence="1">
    <location>
        <begin position="149"/>
        <end position="170"/>
    </location>
</feature>
<accession>A0A921LDW7</accession>
<dbReference type="Pfam" id="PF06541">
    <property type="entry name" value="ABC_trans_CmpB"/>
    <property type="match status" value="2"/>
</dbReference>
<feature type="transmembrane region" description="Helical" evidence="1">
    <location>
        <begin position="283"/>
        <end position="304"/>
    </location>
</feature>
<organism evidence="2 3">
    <name type="scientific">Lachnoclostridium phocaeense</name>
    <dbReference type="NCBI Taxonomy" id="1871021"/>
    <lineage>
        <taxon>Bacteria</taxon>
        <taxon>Bacillati</taxon>
        <taxon>Bacillota</taxon>
        <taxon>Clostridia</taxon>
        <taxon>Lachnospirales</taxon>
        <taxon>Lachnospiraceae</taxon>
    </lineage>
</organism>
<feature type="transmembrane region" description="Helical" evidence="1">
    <location>
        <begin position="252"/>
        <end position="271"/>
    </location>
</feature>
<sequence>MEYTFTQLFWLFLIYSFIGWIIEAAMGTIKNRSFINRGFSTGPFCLVYGAGAILMTVTLTELLDNFFLLFVSCAIQATIVEWITGKTLERLNHHKWWDYSDKKWNFDGYICFQYTVLWGILGVICLKGGNPLFMTLYRQIPEPVTSILVWVLMGYVLLDALVSLAAALHLRTSSTGQSRLVLIRFAEHRMAKAYPVIQEKTEEILREGKFAEGCGFYKLFWLFLIGSLLGDITETIFCRLTAGEWMFRSSLVWGPFSVVWGFAIVLATALLYKDRDKPDRHIFLIGTFLGGAYEYTCSVLSELVFGQVFWDYSEIPFNLGGRVNLLYCFFWGIAAVVWIKGLYPHFAAWIEKIPKAAGYIATWILVAFMAANILVSAAALIRYGVRDGGPAATSGWERIIDTHFDDTKMKQLYPNSKMR</sequence>
<keyword evidence="1" id="KW-0812">Transmembrane</keyword>
<evidence type="ECO:0000313" key="3">
    <source>
        <dbReference type="Proteomes" id="UP000769156"/>
    </source>
</evidence>
<name>A0A921LDW7_9FIRM</name>
<reference evidence="2" key="2">
    <citation type="submission" date="2021-09" db="EMBL/GenBank/DDBJ databases">
        <authorList>
            <person name="Gilroy R."/>
        </authorList>
    </citation>
    <scope>NUCLEOTIDE SEQUENCE</scope>
    <source>
        <strain evidence="2">ChiSjej5B23-16112</strain>
    </source>
</reference>
<proteinExistence type="predicted"/>
<reference evidence="2" key="1">
    <citation type="journal article" date="2021" name="PeerJ">
        <title>Extensive microbial diversity within the chicken gut microbiome revealed by metagenomics and culture.</title>
        <authorList>
            <person name="Gilroy R."/>
            <person name="Ravi A."/>
            <person name="Getino M."/>
            <person name="Pursley I."/>
            <person name="Horton D.L."/>
            <person name="Alikhan N.F."/>
            <person name="Baker D."/>
            <person name="Gharbi K."/>
            <person name="Hall N."/>
            <person name="Watson M."/>
            <person name="Adriaenssens E.M."/>
            <person name="Foster-Nyarko E."/>
            <person name="Jarju S."/>
            <person name="Secka A."/>
            <person name="Antonio M."/>
            <person name="Oren A."/>
            <person name="Chaudhuri R.R."/>
            <person name="La Ragione R."/>
            <person name="Hildebrand F."/>
            <person name="Pallen M.J."/>
        </authorList>
    </citation>
    <scope>NUCLEOTIDE SEQUENCE</scope>
    <source>
        <strain evidence="2">ChiSjej5B23-16112</strain>
    </source>
</reference>
<protein>
    <submittedName>
        <fullName evidence="2">ABC transporter permease</fullName>
    </submittedName>
</protein>
<evidence type="ECO:0000256" key="1">
    <source>
        <dbReference type="SAM" id="Phobius"/>
    </source>
</evidence>
<keyword evidence="1" id="KW-0472">Membrane</keyword>
<comment type="caution">
    <text evidence="2">The sequence shown here is derived from an EMBL/GenBank/DDBJ whole genome shotgun (WGS) entry which is preliminary data.</text>
</comment>
<feature type="transmembrane region" description="Helical" evidence="1">
    <location>
        <begin position="38"/>
        <end position="60"/>
    </location>
</feature>
<evidence type="ECO:0000313" key="2">
    <source>
        <dbReference type="EMBL" id="HJF93954.1"/>
    </source>
</evidence>
<dbReference type="AlphaFoldDB" id="A0A921LDW7"/>
<feature type="transmembrane region" description="Helical" evidence="1">
    <location>
        <begin position="215"/>
        <end position="232"/>
    </location>
</feature>
<gene>
    <name evidence="2" type="ORF">K8V82_04090</name>
</gene>
<feature type="transmembrane region" description="Helical" evidence="1">
    <location>
        <begin position="106"/>
        <end position="129"/>
    </location>
</feature>
<feature type="transmembrane region" description="Helical" evidence="1">
    <location>
        <begin position="6"/>
        <end position="26"/>
    </location>
</feature>
<dbReference type="Proteomes" id="UP000769156">
    <property type="component" value="Unassembled WGS sequence"/>
</dbReference>
<keyword evidence="1" id="KW-1133">Transmembrane helix</keyword>